<dbReference type="SUPFAM" id="SSF51621">
    <property type="entry name" value="Phosphoenolpyruvate/pyruvate domain"/>
    <property type="match status" value="1"/>
</dbReference>
<dbReference type="CDD" id="cd00377">
    <property type="entry name" value="ICL_PEPM"/>
    <property type="match status" value="1"/>
</dbReference>
<evidence type="ECO:0000313" key="1">
    <source>
        <dbReference type="EMBL" id="KDQ57256.1"/>
    </source>
</evidence>
<dbReference type="InParanoid" id="A0A067Q3U2"/>
<dbReference type="EMBL" id="KL197720">
    <property type="protein sequence ID" value="KDQ57256.1"/>
    <property type="molecule type" value="Genomic_DNA"/>
</dbReference>
<name>A0A067Q3U2_9AGAM</name>
<organism evidence="1 2">
    <name type="scientific">Jaapia argillacea MUCL 33604</name>
    <dbReference type="NCBI Taxonomy" id="933084"/>
    <lineage>
        <taxon>Eukaryota</taxon>
        <taxon>Fungi</taxon>
        <taxon>Dikarya</taxon>
        <taxon>Basidiomycota</taxon>
        <taxon>Agaricomycotina</taxon>
        <taxon>Agaricomycetes</taxon>
        <taxon>Agaricomycetidae</taxon>
        <taxon>Jaapiales</taxon>
        <taxon>Jaapiaceae</taxon>
        <taxon>Jaapia</taxon>
    </lineage>
</organism>
<gene>
    <name evidence="1" type="ORF">JAAARDRAFT_194412</name>
</gene>
<dbReference type="Gene3D" id="3.20.20.60">
    <property type="entry name" value="Phosphoenolpyruvate-binding domains"/>
    <property type="match status" value="1"/>
</dbReference>
<evidence type="ECO:0000313" key="2">
    <source>
        <dbReference type="Proteomes" id="UP000027265"/>
    </source>
</evidence>
<dbReference type="HOGENOM" id="CLU_027389_3_0_1"/>
<dbReference type="Pfam" id="PF13714">
    <property type="entry name" value="PEP_mutase"/>
    <property type="match status" value="1"/>
</dbReference>
<dbReference type="Proteomes" id="UP000027265">
    <property type="component" value="Unassembled WGS sequence"/>
</dbReference>
<dbReference type="GO" id="GO:0003824">
    <property type="term" value="F:catalytic activity"/>
    <property type="evidence" value="ECO:0007669"/>
    <property type="project" value="InterPro"/>
</dbReference>
<dbReference type="OrthoDB" id="1923844at2759"/>
<dbReference type="AlphaFoldDB" id="A0A067Q3U2"/>
<accession>A0A067Q3U2</accession>
<protein>
    <submittedName>
        <fullName evidence="1">Uncharacterized protein</fullName>
    </submittedName>
</protein>
<dbReference type="InterPro" id="IPR015813">
    <property type="entry name" value="Pyrv/PenolPyrv_kinase-like_dom"/>
</dbReference>
<dbReference type="InterPro" id="IPR040442">
    <property type="entry name" value="Pyrv_kinase-like_dom_sf"/>
</dbReference>
<reference evidence="2" key="1">
    <citation type="journal article" date="2014" name="Proc. Natl. Acad. Sci. U.S.A.">
        <title>Extensive sampling of basidiomycete genomes demonstrates inadequacy of the white-rot/brown-rot paradigm for wood decay fungi.</title>
        <authorList>
            <person name="Riley R."/>
            <person name="Salamov A.A."/>
            <person name="Brown D.W."/>
            <person name="Nagy L.G."/>
            <person name="Floudas D."/>
            <person name="Held B.W."/>
            <person name="Levasseur A."/>
            <person name="Lombard V."/>
            <person name="Morin E."/>
            <person name="Otillar R."/>
            <person name="Lindquist E.A."/>
            <person name="Sun H."/>
            <person name="LaButti K.M."/>
            <person name="Schmutz J."/>
            <person name="Jabbour D."/>
            <person name="Luo H."/>
            <person name="Baker S.E."/>
            <person name="Pisabarro A.G."/>
            <person name="Walton J.D."/>
            <person name="Blanchette R.A."/>
            <person name="Henrissat B."/>
            <person name="Martin F."/>
            <person name="Cullen D."/>
            <person name="Hibbett D.S."/>
            <person name="Grigoriev I.V."/>
        </authorList>
    </citation>
    <scope>NUCLEOTIDE SEQUENCE [LARGE SCALE GENOMIC DNA]</scope>
    <source>
        <strain evidence="2">MUCL 33604</strain>
    </source>
</reference>
<dbReference type="STRING" id="933084.A0A067Q3U2"/>
<proteinExistence type="predicted"/>
<keyword evidence="2" id="KW-1185">Reference proteome</keyword>
<sequence>MTATEFAQLARMIVEVSDVPVVADADTGFGGPLNVARTIAMYEAAGLAGCHIEDQAFPKRCGQLDGKDVVDIDTYTERIAAAVKARRNPDFVIIARTDARNAVQFGGPKAGEHAFEEGVKRLKAALDAGADVAFMESPRGKEECGRLVKALQGKPVLINVLPDGLTGNITTKDCNELGFKMAIYPCTGFIPAMLAMQRSYQMLKTFGTDLEACEGHNIKNFFEQMGLKAAFEFDQGVEQFVKKDVPEAKYEKLTHDQLF</sequence>
<dbReference type="PANTHER" id="PTHR42905:SF2">
    <property type="entry name" value="PHOSPHOENOLPYRUVATE CARBOXYLASE FAMILY PROTEIN"/>
    <property type="match status" value="1"/>
</dbReference>
<dbReference type="InterPro" id="IPR039556">
    <property type="entry name" value="ICL/PEPM"/>
</dbReference>
<dbReference type="PANTHER" id="PTHR42905">
    <property type="entry name" value="PHOSPHOENOLPYRUVATE CARBOXYLASE"/>
    <property type="match status" value="1"/>
</dbReference>